<dbReference type="GO" id="GO:0004185">
    <property type="term" value="F:serine-type carboxypeptidase activity"/>
    <property type="evidence" value="ECO:0007669"/>
    <property type="project" value="InterPro"/>
</dbReference>
<accession>A0A7J7HII0</accession>
<evidence type="ECO:0000313" key="4">
    <source>
        <dbReference type="Proteomes" id="UP000593564"/>
    </source>
</evidence>
<organism evidence="3 4">
    <name type="scientific">Camellia sinensis</name>
    <name type="common">Tea plant</name>
    <name type="synonym">Thea sinensis</name>
    <dbReference type="NCBI Taxonomy" id="4442"/>
    <lineage>
        <taxon>Eukaryota</taxon>
        <taxon>Viridiplantae</taxon>
        <taxon>Streptophyta</taxon>
        <taxon>Embryophyta</taxon>
        <taxon>Tracheophyta</taxon>
        <taxon>Spermatophyta</taxon>
        <taxon>Magnoliopsida</taxon>
        <taxon>eudicotyledons</taxon>
        <taxon>Gunneridae</taxon>
        <taxon>Pentapetalae</taxon>
        <taxon>asterids</taxon>
        <taxon>Ericales</taxon>
        <taxon>Theaceae</taxon>
        <taxon>Camellia</taxon>
    </lineage>
</organism>
<evidence type="ECO:0000256" key="2">
    <source>
        <dbReference type="SAM" id="MobiDB-lite"/>
    </source>
</evidence>
<dbReference type="AlphaFoldDB" id="A0A7J7HII0"/>
<proteinExistence type="inferred from homology"/>
<dbReference type="InterPro" id="IPR029058">
    <property type="entry name" value="AB_hydrolase_fold"/>
</dbReference>
<sequence>MADFGKDFGMKYKAGPSTQTRKFVEEPIRTHVGYQGKRSFVEVMSGKTAGSNTTCIIKAYEEGNGWLYESVIARLKPLHAVEDFKKEIARRDLGEVQVRVDGGRDLDNRIADKGSKHEEGDDHVIAVVEAHDSSNVMVEDDQLRVTSVVAKSDLQKGMLEEIGYACQESSARLLVSPKMRAVDGSERIVGAIQTSGLIKTMCGPENMGRGINLVVDLKSTHKYNGSDVVSVWTTRLSTQGAVFRSAVAAISLSMASKSSRGRIVLSETEATLELGKTLGIDFKGKDEEVISKLQQLEANDLEKVRARIGNPLLRLDRDVSVTYEFLWSHGMVSDEIGLAIMNECKFDDYVFPNHHNVSDSCNPALVEANHMVGGYINVYDVILDVCYPSIVKQELRLRKMANSTNGKCLSHDPLKSRTQPRSMSSRI</sequence>
<name>A0A7J7HII0_CAMSI</name>
<dbReference type="Proteomes" id="UP000593564">
    <property type="component" value="Unassembled WGS sequence"/>
</dbReference>
<comment type="similarity">
    <text evidence="1">Belongs to the peptidase S10 family.</text>
</comment>
<evidence type="ECO:0000313" key="3">
    <source>
        <dbReference type="EMBL" id="KAF5952041.1"/>
    </source>
</evidence>
<dbReference type="InterPro" id="IPR001563">
    <property type="entry name" value="Peptidase_S10"/>
</dbReference>
<keyword evidence="4" id="KW-1185">Reference proteome</keyword>
<reference evidence="4" key="1">
    <citation type="journal article" date="2020" name="Nat. Commun.">
        <title>Genome assembly of wild tea tree DASZ reveals pedigree and selection history of tea varieties.</title>
        <authorList>
            <person name="Zhang W."/>
            <person name="Zhang Y."/>
            <person name="Qiu H."/>
            <person name="Guo Y."/>
            <person name="Wan H."/>
            <person name="Zhang X."/>
            <person name="Scossa F."/>
            <person name="Alseekh S."/>
            <person name="Zhang Q."/>
            <person name="Wang P."/>
            <person name="Xu L."/>
            <person name="Schmidt M.H."/>
            <person name="Jia X."/>
            <person name="Li D."/>
            <person name="Zhu A."/>
            <person name="Guo F."/>
            <person name="Chen W."/>
            <person name="Ni D."/>
            <person name="Usadel B."/>
            <person name="Fernie A.R."/>
            <person name="Wen W."/>
        </authorList>
    </citation>
    <scope>NUCLEOTIDE SEQUENCE [LARGE SCALE GENOMIC DNA]</scope>
    <source>
        <strain evidence="4">cv. G240</strain>
    </source>
</reference>
<evidence type="ECO:0000256" key="1">
    <source>
        <dbReference type="ARBA" id="ARBA00009431"/>
    </source>
</evidence>
<gene>
    <name evidence="3" type="ORF">HYC85_009985</name>
</gene>
<feature type="compositionally biased region" description="Polar residues" evidence="2">
    <location>
        <begin position="416"/>
        <end position="427"/>
    </location>
</feature>
<comment type="caution">
    <text evidence="3">The sequence shown here is derived from an EMBL/GenBank/DDBJ whole genome shotgun (WGS) entry which is preliminary data.</text>
</comment>
<dbReference type="Pfam" id="PF00450">
    <property type="entry name" value="Peptidase_S10"/>
    <property type="match status" value="1"/>
</dbReference>
<protein>
    <submittedName>
        <fullName evidence="3">Uncharacterized protein</fullName>
    </submittedName>
</protein>
<reference evidence="3 4" key="2">
    <citation type="submission" date="2020-07" db="EMBL/GenBank/DDBJ databases">
        <title>Genome assembly of wild tea tree DASZ reveals pedigree and selection history of tea varieties.</title>
        <authorList>
            <person name="Zhang W."/>
        </authorList>
    </citation>
    <scope>NUCLEOTIDE SEQUENCE [LARGE SCALE GENOMIC DNA]</scope>
    <source>
        <strain evidence="4">cv. G240</strain>
        <tissue evidence="3">Leaf</tissue>
    </source>
</reference>
<dbReference type="GO" id="GO:0006508">
    <property type="term" value="P:proteolysis"/>
    <property type="evidence" value="ECO:0007669"/>
    <property type="project" value="InterPro"/>
</dbReference>
<dbReference type="Gene3D" id="3.40.50.1820">
    <property type="entry name" value="alpha/beta hydrolase"/>
    <property type="match status" value="1"/>
</dbReference>
<feature type="region of interest" description="Disordered" evidence="2">
    <location>
        <begin position="408"/>
        <end position="427"/>
    </location>
</feature>
<dbReference type="EMBL" id="JACBKZ010000004">
    <property type="protein sequence ID" value="KAF5952041.1"/>
    <property type="molecule type" value="Genomic_DNA"/>
</dbReference>